<dbReference type="Gene3D" id="3.40.50.300">
    <property type="entry name" value="P-loop containing nucleotide triphosphate hydrolases"/>
    <property type="match status" value="1"/>
</dbReference>
<accession>A0A8H9MY81</accession>
<dbReference type="InterPro" id="IPR048444">
    <property type="entry name" value="DNMK"/>
</dbReference>
<dbReference type="AlphaFoldDB" id="A0A8H9MY81"/>
<dbReference type="Proteomes" id="UP000863257">
    <property type="component" value="Unassembled WGS sequence"/>
</dbReference>
<dbReference type="InterPro" id="IPR023191">
    <property type="entry name" value="DNMP_kinase_N"/>
</dbReference>
<name>A0A8H9MY81_VIBVL</name>
<sequence>MTLAIFACGFAGHGKDTICDVIEQFLNERNKSYTRESFAGRIKLLVSSLVKFHDSNDTYNQKNKKVNLHMSFESISETEEIFYQIGLDMACSYDKFISMFKTQFGFMRTRTGYVSKSIAPRKLYQFIGDDIGRNMINDQHWAKIIPITEPIIIISDLRRVSELTNIRKRVSKTIVFRAHSDVRPLPEMHDSEKEVLSLPYDELIINNGTLSEFREKVRCQFEKHYVANCYV</sequence>
<dbReference type="InterPro" id="IPR027417">
    <property type="entry name" value="P-loop_NTPase"/>
</dbReference>
<dbReference type="Pfam" id="PF21448">
    <property type="entry name" value="DNMK"/>
    <property type="match status" value="1"/>
</dbReference>
<protein>
    <recommendedName>
        <fullName evidence="2">Deoxynucleoside monophosphate kinase</fullName>
    </recommendedName>
</protein>
<organism evidence="1">
    <name type="scientific">Vibrio vulnificus</name>
    <dbReference type="NCBI Taxonomy" id="672"/>
    <lineage>
        <taxon>Bacteria</taxon>
        <taxon>Pseudomonadati</taxon>
        <taxon>Pseudomonadota</taxon>
        <taxon>Gammaproteobacteria</taxon>
        <taxon>Vibrionales</taxon>
        <taxon>Vibrionaceae</taxon>
        <taxon>Vibrio</taxon>
    </lineage>
</organism>
<dbReference type="EMBL" id="DACRBY010000001">
    <property type="protein sequence ID" value="HAS8538426.1"/>
    <property type="molecule type" value="Genomic_DNA"/>
</dbReference>
<evidence type="ECO:0000313" key="1">
    <source>
        <dbReference type="EMBL" id="HAS8538426.1"/>
    </source>
</evidence>
<reference evidence="1" key="2">
    <citation type="submission" date="2019-01" db="EMBL/GenBank/DDBJ databases">
        <authorList>
            <consortium name="NCBI Pathogen Detection Project"/>
        </authorList>
    </citation>
    <scope>NUCLEOTIDE SEQUENCE</scope>
    <source>
        <strain evidence="1">BCW_3452</strain>
    </source>
</reference>
<comment type="caution">
    <text evidence="1">The sequence shown here is derived from an EMBL/GenBank/DDBJ whole genome shotgun (WGS) entry which is preliminary data.</text>
</comment>
<evidence type="ECO:0008006" key="2">
    <source>
        <dbReference type="Google" id="ProtNLM"/>
    </source>
</evidence>
<dbReference type="Gene3D" id="1.10.238.70">
    <property type="match status" value="1"/>
</dbReference>
<proteinExistence type="predicted"/>
<gene>
    <name evidence="1" type="ORF">I7730_01250</name>
</gene>
<reference evidence="1" key="1">
    <citation type="journal article" date="2018" name="Genome Biol.">
        <title>SKESA: strategic k-mer extension for scrupulous assemblies.</title>
        <authorList>
            <person name="Souvorov A."/>
            <person name="Agarwala R."/>
            <person name="Lipman D.J."/>
        </authorList>
    </citation>
    <scope>NUCLEOTIDE SEQUENCE</scope>
    <source>
        <strain evidence="1">BCW_3452</strain>
    </source>
</reference>